<accession>A0A1C9CC37</accession>
<organism evidence="1">
    <name type="scientific">Asparagopsis taxiformis</name>
    <dbReference type="NCBI Taxonomy" id="260499"/>
    <lineage>
        <taxon>Eukaryota</taxon>
        <taxon>Rhodophyta</taxon>
        <taxon>Florideophyceae</taxon>
        <taxon>Rhodymeniophycidae</taxon>
        <taxon>Bonnemaisoniales</taxon>
        <taxon>Bonnemaisoniaceae</taxon>
        <taxon>Asparagopsis</taxon>
    </lineage>
</organism>
<keyword evidence="1" id="KW-0934">Plastid</keyword>
<dbReference type="AlphaFoldDB" id="A0A1C9CC37"/>
<evidence type="ECO:0000313" key="1">
    <source>
        <dbReference type="EMBL" id="AOM65939.1"/>
    </source>
</evidence>
<gene>
    <name evidence="1" type="primary">orf58</name>
    <name evidence="1" type="ORF">Aspa_060</name>
</gene>
<protein>
    <submittedName>
        <fullName evidence="1">Uncharacterized protein</fullName>
    </submittedName>
</protein>
<reference evidence="1" key="1">
    <citation type="journal article" date="2016" name="BMC Biol.">
        <title>Parallel evolution of highly conserved plastid genome architecture in red seaweeds and seed plants.</title>
        <authorList>
            <person name="Lee J."/>
            <person name="Cho C.H."/>
            <person name="Park S.I."/>
            <person name="Choi J.W."/>
            <person name="Song H.S."/>
            <person name="West J.A."/>
            <person name="Bhattacharya D."/>
            <person name="Yoon H.S."/>
        </authorList>
    </citation>
    <scope>NUCLEOTIDE SEQUENCE</scope>
</reference>
<geneLocation type="plastid" evidence="1"/>
<sequence>MESLEYLFSSYNLYSEDELLEEASLGWSSVCLDQTINYYIECNSLKSQNKEELQDITE</sequence>
<name>A0A1C9CC37_9FLOR</name>
<dbReference type="GeneID" id="29070590"/>
<dbReference type="RefSeq" id="YP_009294456.1">
    <property type="nucleotide sequence ID" value="NC_031148.1"/>
</dbReference>
<proteinExistence type="predicted"/>
<dbReference type="EMBL" id="KX284717">
    <property type="protein sequence ID" value="AOM65939.1"/>
    <property type="molecule type" value="Genomic_DNA"/>
</dbReference>